<dbReference type="InterPro" id="IPR001810">
    <property type="entry name" value="F-box_dom"/>
</dbReference>
<dbReference type="PANTHER" id="PTHR44259">
    <property type="entry name" value="OS07G0183000 PROTEIN-RELATED"/>
    <property type="match status" value="1"/>
</dbReference>
<proteinExistence type="predicted"/>
<keyword evidence="4" id="KW-1185">Reference proteome</keyword>
<evidence type="ECO:0000313" key="3">
    <source>
        <dbReference type="EMBL" id="CAI9102281.1"/>
    </source>
</evidence>
<evidence type="ECO:0000313" key="4">
    <source>
        <dbReference type="Proteomes" id="UP001161247"/>
    </source>
</evidence>
<dbReference type="AlphaFoldDB" id="A0AAV1D2Y3"/>
<dbReference type="Gene3D" id="1.20.1280.50">
    <property type="match status" value="1"/>
</dbReference>
<dbReference type="Proteomes" id="UP001161247">
    <property type="component" value="Chromosome 4"/>
</dbReference>
<name>A0AAV1D2Y3_OLDCO</name>
<dbReference type="InterPro" id="IPR050942">
    <property type="entry name" value="F-box_BR-signaling"/>
</dbReference>
<dbReference type="EMBL" id="OX459121">
    <property type="protein sequence ID" value="CAI9102281.1"/>
    <property type="molecule type" value="Genomic_DNA"/>
</dbReference>
<dbReference type="InterPro" id="IPR005174">
    <property type="entry name" value="KIB1-4_b-propeller"/>
</dbReference>
<dbReference type="Pfam" id="PF03478">
    <property type="entry name" value="Beta-prop_KIB1-4"/>
    <property type="match status" value="1"/>
</dbReference>
<gene>
    <name evidence="3" type="ORF">OLC1_LOCUS11657</name>
</gene>
<evidence type="ECO:0000259" key="2">
    <source>
        <dbReference type="Pfam" id="PF03478"/>
    </source>
</evidence>
<accession>A0AAV1D2Y3</accession>
<feature type="domain" description="KIB1-4 beta-propeller" evidence="2">
    <location>
        <begin position="119"/>
        <end position="305"/>
    </location>
</feature>
<organism evidence="3 4">
    <name type="scientific">Oldenlandia corymbosa var. corymbosa</name>
    <dbReference type="NCBI Taxonomy" id="529605"/>
    <lineage>
        <taxon>Eukaryota</taxon>
        <taxon>Viridiplantae</taxon>
        <taxon>Streptophyta</taxon>
        <taxon>Embryophyta</taxon>
        <taxon>Tracheophyta</taxon>
        <taxon>Spermatophyta</taxon>
        <taxon>Magnoliopsida</taxon>
        <taxon>eudicotyledons</taxon>
        <taxon>Gunneridae</taxon>
        <taxon>Pentapetalae</taxon>
        <taxon>asterids</taxon>
        <taxon>lamiids</taxon>
        <taxon>Gentianales</taxon>
        <taxon>Rubiaceae</taxon>
        <taxon>Rubioideae</taxon>
        <taxon>Spermacoceae</taxon>
        <taxon>Hedyotis-Oldenlandia complex</taxon>
        <taxon>Oldenlandia</taxon>
    </lineage>
</organism>
<sequence length="348" mass="40114">MSKLAKLYKHNETWADLPEDLLEKILNLTCLEGRFRSTAVCKGWHSGIRRFGSRLTSSYSGGTGEPWIFSYSWEKNWDEIHKKQKLKLVTKLVDPSIGNSYSMENPNWEYSETNFAFGAKPIALKNGWILFAKKFQLKTFFFLYHIFSQSCIWLPTLGSYFELATFSKSPVSTNDCLVFASYKSGSQICIGTCKIGDASWNTMIVCNAAQHYRDYKMLSVVYYGEDDKKGFYCVFRDGIFAKFGVSDRSWSLISVSRNGLEHPMFHQLVQYERELMLVVKNHLKRFHIFRFDWSVKKWIPVSGINNKNGATIEEFNGLFSKNQGNGALLSMNLNNNPYEFLTDPPTFV</sequence>
<protein>
    <submittedName>
        <fullName evidence="3">OLC1v1000522C1</fullName>
    </submittedName>
</protein>
<reference evidence="3" key="1">
    <citation type="submission" date="2023-03" db="EMBL/GenBank/DDBJ databases">
        <authorList>
            <person name="Julca I."/>
        </authorList>
    </citation>
    <scope>NUCLEOTIDE SEQUENCE</scope>
</reference>
<feature type="domain" description="F-box" evidence="1">
    <location>
        <begin position="14"/>
        <end position="51"/>
    </location>
</feature>
<dbReference type="Pfam" id="PF00646">
    <property type="entry name" value="F-box"/>
    <property type="match status" value="1"/>
</dbReference>
<evidence type="ECO:0000259" key="1">
    <source>
        <dbReference type="Pfam" id="PF00646"/>
    </source>
</evidence>